<dbReference type="PATRIC" id="fig|582.24.peg.4858"/>
<reference evidence="1 2" key="1">
    <citation type="submission" date="2015-02" db="EMBL/GenBank/DDBJ databases">
        <title>Whole genome shotgun sequencing of cultured foodborne pathogen.</title>
        <authorList>
            <person name="Timme R."/>
            <person name="Allard M.W."/>
            <person name="Strain E."/>
            <person name="Evans P.S."/>
            <person name="Brown E."/>
        </authorList>
    </citation>
    <scope>NUCLEOTIDE SEQUENCE [LARGE SCALE GENOMIC DNA]</scope>
    <source>
        <strain evidence="1 2">GCSL-TSO-24</strain>
    </source>
</reference>
<evidence type="ECO:0000313" key="2">
    <source>
        <dbReference type="Proteomes" id="UP000032582"/>
    </source>
</evidence>
<gene>
    <name evidence="1" type="ORF">UA45_15245</name>
</gene>
<evidence type="ECO:0000313" key="1">
    <source>
        <dbReference type="EMBL" id="KJF77039.1"/>
    </source>
</evidence>
<organism evidence="1 2">
    <name type="scientific">Morganella morganii</name>
    <name type="common">Proteus morganii</name>
    <dbReference type="NCBI Taxonomy" id="582"/>
    <lineage>
        <taxon>Bacteria</taxon>
        <taxon>Pseudomonadati</taxon>
        <taxon>Pseudomonadota</taxon>
        <taxon>Gammaproteobacteria</taxon>
        <taxon>Enterobacterales</taxon>
        <taxon>Morganellaceae</taxon>
        <taxon>Morganella</taxon>
    </lineage>
</organism>
<comment type="caution">
    <text evidence="1">The sequence shown here is derived from an EMBL/GenBank/DDBJ whole genome shotgun (WGS) entry which is preliminary data.</text>
</comment>
<dbReference type="AlphaFoldDB" id="A0A0D8L5L7"/>
<dbReference type="Proteomes" id="UP000032582">
    <property type="component" value="Unassembled WGS sequence"/>
</dbReference>
<name>A0A0D8L5L7_MORMO</name>
<protein>
    <submittedName>
        <fullName evidence="1">Uncharacterized protein</fullName>
    </submittedName>
</protein>
<accession>A0A0D8L5L7</accession>
<sequence>MSAEKTKTIRPDNGRIILTVLQLVHTGHACNCMLLSVNAHGAEPRDNKFHLSFCKDPEESPNLTE</sequence>
<dbReference type="EMBL" id="JZSH01000205">
    <property type="protein sequence ID" value="KJF77039.1"/>
    <property type="molecule type" value="Genomic_DNA"/>
</dbReference>
<proteinExistence type="predicted"/>